<comment type="caution">
    <text evidence="1">The sequence shown here is derived from an EMBL/GenBank/DDBJ whole genome shotgun (WGS) entry which is preliminary data.</text>
</comment>
<sequence>MVFKNMKKGIFSILFLISCSIKPNISSEMVQKGKNLEKIPLVSLDEFFQLWLRNQKYPKMAGINFEKLFEDKEFQYFGKIEWNRFIPISKWRFFKIQKEILSKEFPNYESVFRQDFSGHFQNQVLPESDRKLYLDIKAKVIDKEYCIDPYQYSYSLVENKIVLTIKWNVESCEELILFKDKTYRLVYDLRKKQFEE</sequence>
<name>A0A0F6I881_LEPIR</name>
<gene>
    <name evidence="1" type="ORF">LEP1GSC079_1887</name>
</gene>
<dbReference type="Proteomes" id="UP000012164">
    <property type="component" value="Unassembled WGS sequence"/>
</dbReference>
<dbReference type="EMBL" id="AKWR02000244">
    <property type="protein sequence ID" value="EMJ34256.1"/>
    <property type="molecule type" value="Genomic_DNA"/>
</dbReference>
<proteinExistence type="predicted"/>
<evidence type="ECO:0000313" key="2">
    <source>
        <dbReference type="Proteomes" id="UP000012164"/>
    </source>
</evidence>
<protein>
    <submittedName>
        <fullName evidence="1">Putative lipoprotein</fullName>
    </submittedName>
</protein>
<dbReference type="AlphaFoldDB" id="A0A0F6I881"/>
<organism evidence="1 2">
    <name type="scientific">Leptospira interrogans str. FPW1039</name>
    <dbReference type="NCBI Taxonomy" id="1193040"/>
    <lineage>
        <taxon>Bacteria</taxon>
        <taxon>Pseudomonadati</taxon>
        <taxon>Spirochaetota</taxon>
        <taxon>Spirochaetia</taxon>
        <taxon>Leptospirales</taxon>
        <taxon>Leptospiraceae</taxon>
        <taxon>Leptospira</taxon>
    </lineage>
</organism>
<reference evidence="1 2" key="1">
    <citation type="submission" date="2013-01" db="EMBL/GenBank/DDBJ databases">
        <authorList>
            <person name="Harkins D.M."/>
            <person name="Durkin A.S."/>
            <person name="Brinkac L.M."/>
            <person name="Haft D.H."/>
            <person name="Selengut J.D."/>
            <person name="Sanka R."/>
            <person name="DePew J."/>
            <person name="Purushe J."/>
            <person name="Peacock S.J."/>
            <person name="Thaipadungpanit J."/>
            <person name="Wuthiekanun V.W."/>
            <person name="Day N.P."/>
            <person name="Vinetz J.M."/>
            <person name="Sutton G.G."/>
            <person name="Nierman W.C."/>
            <person name="Fouts D.E."/>
        </authorList>
    </citation>
    <scope>NUCLEOTIDE SEQUENCE [LARGE SCALE GENOMIC DNA]</scope>
    <source>
        <strain evidence="1 2">FPW1039</strain>
    </source>
</reference>
<evidence type="ECO:0000313" key="1">
    <source>
        <dbReference type="EMBL" id="EMJ34256.1"/>
    </source>
</evidence>
<dbReference type="PROSITE" id="PS51257">
    <property type="entry name" value="PROKAR_LIPOPROTEIN"/>
    <property type="match status" value="1"/>
</dbReference>
<keyword evidence="1" id="KW-0449">Lipoprotein</keyword>
<accession>A0A0F6I881</accession>